<gene>
    <name evidence="1" type="ORF">EV668_3170</name>
</gene>
<name>A0A4R7BYH6_9HYPH</name>
<proteinExistence type="predicted"/>
<sequence>MTGLLDIGCGRASVTRPDQHHIAKVLKARAARIFAREEIRDADRRGRSMGDGADDGRLMDATCHSIAGDIVGSLTDNEFARLMARVQKRKAAA</sequence>
<dbReference type="Proteomes" id="UP000295122">
    <property type="component" value="Unassembled WGS sequence"/>
</dbReference>
<dbReference type="AlphaFoldDB" id="A0A4R7BYH6"/>
<protein>
    <submittedName>
        <fullName evidence="1">Uncharacterized protein</fullName>
    </submittedName>
</protein>
<comment type="caution">
    <text evidence="1">The sequence shown here is derived from an EMBL/GenBank/DDBJ whole genome shotgun (WGS) entry which is preliminary data.</text>
</comment>
<dbReference type="RefSeq" id="WP_133771619.1">
    <property type="nucleotide sequence ID" value="NZ_SNZR01000013.1"/>
</dbReference>
<reference evidence="1 2" key="1">
    <citation type="submission" date="2019-03" db="EMBL/GenBank/DDBJ databases">
        <title>Genomic Encyclopedia of Type Strains, Phase IV (KMG-IV): sequencing the most valuable type-strain genomes for metagenomic binning, comparative biology and taxonomic classification.</title>
        <authorList>
            <person name="Goeker M."/>
        </authorList>
    </citation>
    <scope>NUCLEOTIDE SEQUENCE [LARGE SCALE GENOMIC DNA]</scope>
    <source>
        <strain evidence="1 2">DSM 25903</strain>
    </source>
</reference>
<evidence type="ECO:0000313" key="1">
    <source>
        <dbReference type="EMBL" id="TDR90322.1"/>
    </source>
</evidence>
<organism evidence="1 2">
    <name type="scientific">Enterovirga rhinocerotis</name>
    <dbReference type="NCBI Taxonomy" id="1339210"/>
    <lineage>
        <taxon>Bacteria</taxon>
        <taxon>Pseudomonadati</taxon>
        <taxon>Pseudomonadota</taxon>
        <taxon>Alphaproteobacteria</taxon>
        <taxon>Hyphomicrobiales</taxon>
        <taxon>Methylobacteriaceae</taxon>
        <taxon>Enterovirga</taxon>
    </lineage>
</organism>
<dbReference type="EMBL" id="SNZR01000013">
    <property type="protein sequence ID" value="TDR90322.1"/>
    <property type="molecule type" value="Genomic_DNA"/>
</dbReference>
<keyword evidence="2" id="KW-1185">Reference proteome</keyword>
<accession>A0A4R7BYH6</accession>
<evidence type="ECO:0000313" key="2">
    <source>
        <dbReference type="Proteomes" id="UP000295122"/>
    </source>
</evidence>